<dbReference type="InterPro" id="IPR011991">
    <property type="entry name" value="ArsR-like_HTH"/>
</dbReference>
<dbReference type="GO" id="GO:0003677">
    <property type="term" value="F:DNA binding"/>
    <property type="evidence" value="ECO:0007669"/>
    <property type="project" value="UniProtKB-KW"/>
</dbReference>
<gene>
    <name evidence="5" type="ORF">SAMN05414137_109282</name>
</gene>
<dbReference type="Gene3D" id="6.10.140.2180">
    <property type="match status" value="1"/>
</dbReference>
<dbReference type="AlphaFoldDB" id="A0A1H7QY83"/>
<dbReference type="GO" id="GO:0003700">
    <property type="term" value="F:DNA-binding transcription factor activity"/>
    <property type="evidence" value="ECO:0007669"/>
    <property type="project" value="InterPro"/>
</dbReference>
<dbReference type="PANTHER" id="PTHR33154:SF33">
    <property type="entry name" value="TRANSCRIPTIONAL REPRESSOR SDPR"/>
    <property type="match status" value="1"/>
</dbReference>
<organism evidence="5 6">
    <name type="scientific">Streptacidiphilus jiangxiensis</name>
    <dbReference type="NCBI Taxonomy" id="235985"/>
    <lineage>
        <taxon>Bacteria</taxon>
        <taxon>Bacillati</taxon>
        <taxon>Actinomycetota</taxon>
        <taxon>Actinomycetes</taxon>
        <taxon>Kitasatosporales</taxon>
        <taxon>Streptomycetaceae</taxon>
        <taxon>Streptacidiphilus</taxon>
    </lineage>
</organism>
<evidence type="ECO:0000259" key="4">
    <source>
        <dbReference type="PROSITE" id="PS50987"/>
    </source>
</evidence>
<dbReference type="InterPro" id="IPR036388">
    <property type="entry name" value="WH-like_DNA-bd_sf"/>
</dbReference>
<dbReference type="RefSeq" id="WP_042445623.1">
    <property type="nucleotide sequence ID" value="NZ_BBPN01000009.1"/>
</dbReference>
<name>A0A1H7QY83_STRJI</name>
<accession>A0A1H7QY83</accession>
<dbReference type="Proteomes" id="UP000183015">
    <property type="component" value="Unassembled WGS sequence"/>
</dbReference>
<dbReference type="eggNOG" id="COG0640">
    <property type="taxonomic scope" value="Bacteria"/>
</dbReference>
<dbReference type="EMBL" id="FOAZ01000009">
    <property type="protein sequence ID" value="SEL52970.1"/>
    <property type="molecule type" value="Genomic_DNA"/>
</dbReference>
<protein>
    <submittedName>
        <fullName evidence="5">Helix-turn-helix domain-containing protein</fullName>
    </submittedName>
</protein>
<dbReference type="Pfam" id="PF12840">
    <property type="entry name" value="HTH_20"/>
    <property type="match status" value="1"/>
</dbReference>
<sequence>MSLESGPATPADPAGSAVALRALAHPHRLAIRELLTRQGPLSAAEAARELGISQALASHHLRLMAKYGLVLPAAARDQRERRWRLANAELSLGGGEKQGVEVEQATQALERLYLERALTRFTRWQEQRESSPRAWQDQAGLSDSLLRMTVDELAEFNRAVQALLTPFVQRAAEPGRQPANAQPVAITILVTPGS</sequence>
<evidence type="ECO:0000256" key="2">
    <source>
        <dbReference type="ARBA" id="ARBA00023125"/>
    </source>
</evidence>
<dbReference type="InterPro" id="IPR036390">
    <property type="entry name" value="WH_DNA-bd_sf"/>
</dbReference>
<dbReference type="PRINTS" id="PR00778">
    <property type="entry name" value="HTHARSR"/>
</dbReference>
<keyword evidence="3" id="KW-0804">Transcription</keyword>
<keyword evidence="2" id="KW-0238">DNA-binding</keyword>
<evidence type="ECO:0000313" key="6">
    <source>
        <dbReference type="Proteomes" id="UP000183015"/>
    </source>
</evidence>
<dbReference type="SUPFAM" id="SSF46785">
    <property type="entry name" value="Winged helix' DNA-binding domain"/>
    <property type="match status" value="1"/>
</dbReference>
<keyword evidence="1" id="KW-0805">Transcription regulation</keyword>
<dbReference type="InterPro" id="IPR051081">
    <property type="entry name" value="HTH_MetalResp_TranReg"/>
</dbReference>
<evidence type="ECO:0000256" key="3">
    <source>
        <dbReference type="ARBA" id="ARBA00023163"/>
    </source>
</evidence>
<dbReference type="Gene3D" id="1.10.10.10">
    <property type="entry name" value="Winged helix-like DNA-binding domain superfamily/Winged helix DNA-binding domain"/>
    <property type="match status" value="1"/>
</dbReference>
<dbReference type="SMART" id="SM00418">
    <property type="entry name" value="HTH_ARSR"/>
    <property type="match status" value="1"/>
</dbReference>
<feature type="domain" description="HTH arsR-type" evidence="4">
    <location>
        <begin position="8"/>
        <end position="103"/>
    </location>
</feature>
<evidence type="ECO:0000256" key="1">
    <source>
        <dbReference type="ARBA" id="ARBA00023015"/>
    </source>
</evidence>
<proteinExistence type="predicted"/>
<dbReference type="PROSITE" id="PS50987">
    <property type="entry name" value="HTH_ARSR_2"/>
    <property type="match status" value="1"/>
</dbReference>
<dbReference type="PANTHER" id="PTHR33154">
    <property type="entry name" value="TRANSCRIPTIONAL REGULATOR, ARSR FAMILY"/>
    <property type="match status" value="1"/>
</dbReference>
<reference evidence="6" key="1">
    <citation type="submission" date="2016-10" db="EMBL/GenBank/DDBJ databases">
        <authorList>
            <person name="Varghese N."/>
        </authorList>
    </citation>
    <scope>NUCLEOTIDE SEQUENCE [LARGE SCALE GENOMIC DNA]</scope>
    <source>
        <strain evidence="6">DSM 45096 / BCRC 16803 / CGMCC 4.1857 / CIP 109030 / JCM 12277 / KCTC 19219 / NBRC 100920 / 33214</strain>
    </source>
</reference>
<keyword evidence="6" id="KW-1185">Reference proteome</keyword>
<dbReference type="InterPro" id="IPR001845">
    <property type="entry name" value="HTH_ArsR_DNA-bd_dom"/>
</dbReference>
<dbReference type="STRING" id="235985.SAMN05414137_109282"/>
<evidence type="ECO:0000313" key="5">
    <source>
        <dbReference type="EMBL" id="SEL52970.1"/>
    </source>
</evidence>
<dbReference type="CDD" id="cd00090">
    <property type="entry name" value="HTH_ARSR"/>
    <property type="match status" value="1"/>
</dbReference>